<evidence type="ECO:0000313" key="16">
    <source>
        <dbReference type="Proteomes" id="UP000501421"/>
    </source>
</evidence>
<dbReference type="SUPFAM" id="SSF51621">
    <property type="entry name" value="Phosphoenolpyruvate/pyruvate domain"/>
    <property type="match status" value="1"/>
</dbReference>
<keyword evidence="8" id="KW-0547">Nucleotide-binding</keyword>
<evidence type="ECO:0000313" key="15">
    <source>
        <dbReference type="EMBL" id="BBW97475.1"/>
    </source>
</evidence>
<dbReference type="AlphaFoldDB" id="A0A679FS84"/>
<evidence type="ECO:0000256" key="11">
    <source>
        <dbReference type="ARBA" id="ARBA00022842"/>
    </source>
</evidence>
<dbReference type="SUPFAM" id="SSF50800">
    <property type="entry name" value="PK beta-barrel domain-like"/>
    <property type="match status" value="1"/>
</dbReference>
<dbReference type="Pfam" id="PF00224">
    <property type="entry name" value="PK"/>
    <property type="match status" value="1"/>
</dbReference>
<evidence type="ECO:0000256" key="8">
    <source>
        <dbReference type="ARBA" id="ARBA00022741"/>
    </source>
</evidence>
<evidence type="ECO:0000256" key="10">
    <source>
        <dbReference type="ARBA" id="ARBA00022840"/>
    </source>
</evidence>
<comment type="similarity">
    <text evidence="3">Belongs to the pyruvate kinase family.</text>
</comment>
<dbReference type="Proteomes" id="UP000501421">
    <property type="component" value="Chromosome"/>
</dbReference>
<evidence type="ECO:0000256" key="2">
    <source>
        <dbReference type="ARBA" id="ARBA00004997"/>
    </source>
</evidence>
<comment type="cofactor">
    <cofactor evidence="1">
        <name>K(+)</name>
        <dbReference type="ChEBI" id="CHEBI:29103"/>
    </cofactor>
</comment>
<evidence type="ECO:0000256" key="4">
    <source>
        <dbReference type="ARBA" id="ARBA00012142"/>
    </source>
</evidence>
<gene>
    <name evidence="15" type="ORF">GsuE55_23080</name>
</gene>
<dbReference type="GO" id="GO:0000287">
    <property type="term" value="F:magnesium ion binding"/>
    <property type="evidence" value="ECO:0007669"/>
    <property type="project" value="InterPro"/>
</dbReference>
<organism evidence="15 16">
    <name type="scientific">Geobacillus subterraneus</name>
    <dbReference type="NCBI Taxonomy" id="129338"/>
    <lineage>
        <taxon>Bacteria</taxon>
        <taxon>Bacillati</taxon>
        <taxon>Bacillota</taxon>
        <taxon>Bacilli</taxon>
        <taxon>Bacillales</taxon>
        <taxon>Anoxybacillaceae</taxon>
        <taxon>Geobacillus</taxon>
    </lineage>
</organism>
<comment type="pathway">
    <text evidence="2">Carbohydrate degradation; glycolysis; pyruvate from D-glyceraldehyde 3-phosphate: step 5/5.</text>
</comment>
<keyword evidence="6" id="KW-0808">Transferase</keyword>
<sequence length="596" mass="66480">MHDKPDFGKQLAAFYRAMAEWVEQKRSHMPQVFHEESRDQLLAYIYAREHMPADVRETLAEYGWRLEGQEGHFLDVLERILACWHLPTQSGQAWQKVTKTRAHELIRQRAAAVLGSSSSDRPTRIMVTMDAAWVDEPGLIERLLLCGMDIARINCAYSSPDTWEALIAIIRQTERMLAPQGRRCRIYMDLPGPKVRIDRLAVQDGPMKLTVKENQYGESAEPLTGLLSFSAVPSLSSLPREVSFVWKLTADDEEAVAEGDELLFTDVRGKKRSLQVMRSIAPSCFVVRLFQTAYVQSGMKLRRGSTSFTLSSALCLPKRALVTAGTPLHIYFHEAALFSSSSDHGVKLTTTLPKAWRNVRTGDRLYFNDGRITARVVKVGEGHVEAKVIADGGKRKAIKQGTGIHLPDSFCHLAVPPLTDRDLEWLPFIAKWADIVGLSFVQAPHDVRKLHGLLAEQGAGSLPVIAKIETRAALHQFVRILLEGLKLPAFGVMIARGDLALEIGFEHLAAMQCEMLSLCRAAHIPVIWATQVLEQMAKKGVPSRPELSDVFLGKQAQCIMLNKGAHIAEAVRLLAFLLANEDSHIGHWTDRLSSLE</sequence>
<dbReference type="UniPathway" id="UPA00109">
    <property type="reaction ID" value="UER00188"/>
</dbReference>
<dbReference type="GO" id="GO:0005524">
    <property type="term" value="F:ATP binding"/>
    <property type="evidence" value="ECO:0007669"/>
    <property type="project" value="UniProtKB-KW"/>
</dbReference>
<evidence type="ECO:0000256" key="13">
    <source>
        <dbReference type="ARBA" id="ARBA00023317"/>
    </source>
</evidence>
<evidence type="ECO:0000256" key="7">
    <source>
        <dbReference type="ARBA" id="ARBA00022723"/>
    </source>
</evidence>
<dbReference type="EMBL" id="AP022557">
    <property type="protein sequence ID" value="BBW97475.1"/>
    <property type="molecule type" value="Genomic_DNA"/>
</dbReference>
<dbReference type="InterPro" id="IPR015813">
    <property type="entry name" value="Pyrv/PenolPyrv_kinase-like_dom"/>
</dbReference>
<dbReference type="GO" id="GO:0016301">
    <property type="term" value="F:kinase activity"/>
    <property type="evidence" value="ECO:0007669"/>
    <property type="project" value="UniProtKB-KW"/>
</dbReference>
<keyword evidence="10" id="KW-0067">ATP-binding</keyword>
<dbReference type="GO" id="GO:0030955">
    <property type="term" value="F:potassium ion binding"/>
    <property type="evidence" value="ECO:0007669"/>
    <property type="project" value="InterPro"/>
</dbReference>
<keyword evidence="16" id="KW-1185">Reference proteome</keyword>
<keyword evidence="13 15" id="KW-0670">Pyruvate</keyword>
<evidence type="ECO:0000256" key="6">
    <source>
        <dbReference type="ARBA" id="ARBA00022679"/>
    </source>
</evidence>
<keyword evidence="7" id="KW-0479">Metal-binding</keyword>
<dbReference type="PANTHER" id="PTHR11817">
    <property type="entry name" value="PYRUVATE KINASE"/>
    <property type="match status" value="1"/>
</dbReference>
<dbReference type="RefSeq" id="WP_153017176.1">
    <property type="nucleotide sequence ID" value="NZ_AP022557.1"/>
</dbReference>
<accession>A0A679FS84</accession>
<dbReference type="InterPro" id="IPR040442">
    <property type="entry name" value="Pyrv_kinase-like_dom_sf"/>
</dbReference>
<evidence type="ECO:0000256" key="5">
    <source>
        <dbReference type="ARBA" id="ARBA00018587"/>
    </source>
</evidence>
<evidence type="ECO:0000256" key="12">
    <source>
        <dbReference type="ARBA" id="ARBA00023152"/>
    </source>
</evidence>
<evidence type="ECO:0000256" key="9">
    <source>
        <dbReference type="ARBA" id="ARBA00022777"/>
    </source>
</evidence>
<protein>
    <recommendedName>
        <fullName evidence="5">Pyruvate kinase</fullName>
        <ecNumber evidence="4">2.7.1.40</ecNumber>
    </recommendedName>
</protein>
<dbReference type="InterPro" id="IPR015793">
    <property type="entry name" value="Pyrv_Knase_brl"/>
</dbReference>
<keyword evidence="9 15" id="KW-0418">Kinase</keyword>
<dbReference type="GO" id="GO:0004743">
    <property type="term" value="F:pyruvate kinase activity"/>
    <property type="evidence" value="ECO:0007669"/>
    <property type="project" value="UniProtKB-EC"/>
</dbReference>
<name>A0A679FS84_9BACL</name>
<keyword evidence="12" id="KW-0324">Glycolysis</keyword>
<dbReference type="Gene3D" id="2.40.33.10">
    <property type="entry name" value="PK beta-barrel domain-like"/>
    <property type="match status" value="2"/>
</dbReference>
<dbReference type="InterPro" id="IPR011037">
    <property type="entry name" value="Pyrv_Knase-like_insert_dom_sf"/>
</dbReference>
<dbReference type="InterPro" id="IPR015806">
    <property type="entry name" value="Pyrv_Knase_insert_dom_sf"/>
</dbReference>
<proteinExistence type="inferred from homology"/>
<dbReference type="Gene3D" id="3.20.20.60">
    <property type="entry name" value="Phosphoenolpyruvate-binding domains"/>
    <property type="match status" value="2"/>
</dbReference>
<evidence type="ECO:0000259" key="14">
    <source>
        <dbReference type="Pfam" id="PF00224"/>
    </source>
</evidence>
<dbReference type="EC" id="2.7.1.40" evidence="4"/>
<reference evidence="16" key="1">
    <citation type="journal article" date="2020" name="Microbiol. Resour. Announc.">
        <title>Complete Genome Sequence of Geobacillus sp. Strain E55-1, Isolated from Mine Geyser in Japan.</title>
        <authorList>
            <person name="Miyazaki K."/>
            <person name="Hase E."/>
            <person name="Tokito N."/>
        </authorList>
    </citation>
    <scope>NUCLEOTIDE SEQUENCE [LARGE SCALE GENOMIC DNA]</scope>
    <source>
        <strain evidence="16">E55-1</strain>
    </source>
</reference>
<keyword evidence="11" id="KW-0460">Magnesium</keyword>
<evidence type="ECO:0000256" key="1">
    <source>
        <dbReference type="ARBA" id="ARBA00001958"/>
    </source>
</evidence>
<dbReference type="InterPro" id="IPR001697">
    <property type="entry name" value="Pyr_Knase"/>
</dbReference>
<feature type="domain" description="Pyruvate kinase barrel" evidence="14">
    <location>
        <begin position="348"/>
        <end position="562"/>
    </location>
</feature>
<dbReference type="NCBIfam" id="NF011314">
    <property type="entry name" value="PRK14725.1"/>
    <property type="match status" value="1"/>
</dbReference>
<evidence type="ECO:0000256" key="3">
    <source>
        <dbReference type="ARBA" id="ARBA00008663"/>
    </source>
</evidence>